<name>A0A0R3P9K4_ANGCS</name>
<dbReference type="AlphaFoldDB" id="A0A0R3P9K4"/>
<keyword evidence="2" id="KW-1185">Reference proteome</keyword>
<protein>
    <submittedName>
        <fullName evidence="3">ADF-H domain-containing protein</fullName>
    </submittedName>
</protein>
<accession>A0A0R3P9K4</accession>
<evidence type="ECO:0000313" key="3">
    <source>
        <dbReference type="WBParaSite" id="ACOC_0000010001-mRNA-1"/>
    </source>
</evidence>
<evidence type="ECO:0000313" key="1">
    <source>
        <dbReference type="EMBL" id="VDM51686.1"/>
    </source>
</evidence>
<organism evidence="3">
    <name type="scientific">Angiostrongylus costaricensis</name>
    <name type="common">Nematode worm</name>
    <dbReference type="NCBI Taxonomy" id="334426"/>
    <lineage>
        <taxon>Eukaryota</taxon>
        <taxon>Metazoa</taxon>
        <taxon>Ecdysozoa</taxon>
        <taxon>Nematoda</taxon>
        <taxon>Chromadorea</taxon>
        <taxon>Rhabditida</taxon>
        <taxon>Rhabditina</taxon>
        <taxon>Rhabditomorpha</taxon>
        <taxon>Strongyloidea</taxon>
        <taxon>Metastrongylidae</taxon>
        <taxon>Angiostrongylus</taxon>
    </lineage>
</organism>
<dbReference type="EMBL" id="UYYA01000007">
    <property type="protein sequence ID" value="VDM51686.1"/>
    <property type="molecule type" value="Genomic_DNA"/>
</dbReference>
<proteinExistence type="predicted"/>
<dbReference type="WBParaSite" id="ACOC_0000010001-mRNA-1">
    <property type="protein sequence ID" value="ACOC_0000010001-mRNA-1"/>
    <property type="gene ID" value="ACOC_0000010001"/>
</dbReference>
<sequence length="137" mass="15484">MNLAMHIDSFEQLTTRIGCLPLKRCGSTPALRILVVYASTSIHGKEQDEAFYIATRIGVKRCELIHYILDEPTRDVALFPIDGKMTFRRISPSSEDGKVKLGAIYEAETSNQTEKTLDQDFNQVENKIAPCRFQGFL</sequence>
<dbReference type="Proteomes" id="UP000267027">
    <property type="component" value="Unassembled WGS sequence"/>
</dbReference>
<reference evidence="3" key="1">
    <citation type="submission" date="2017-02" db="UniProtKB">
        <authorList>
            <consortium name="WormBaseParasite"/>
        </authorList>
    </citation>
    <scope>IDENTIFICATION</scope>
</reference>
<gene>
    <name evidence="1" type="ORF">ACOC_LOCUS101</name>
</gene>
<evidence type="ECO:0000313" key="2">
    <source>
        <dbReference type="Proteomes" id="UP000267027"/>
    </source>
</evidence>
<reference evidence="1 2" key="2">
    <citation type="submission" date="2018-11" db="EMBL/GenBank/DDBJ databases">
        <authorList>
            <consortium name="Pathogen Informatics"/>
        </authorList>
    </citation>
    <scope>NUCLEOTIDE SEQUENCE [LARGE SCALE GENOMIC DNA]</scope>
    <source>
        <strain evidence="1 2">Costa Rica</strain>
    </source>
</reference>